<dbReference type="SUPFAM" id="SSF103473">
    <property type="entry name" value="MFS general substrate transporter"/>
    <property type="match status" value="1"/>
</dbReference>
<dbReference type="PRINTS" id="PR01036">
    <property type="entry name" value="TCRTETB"/>
</dbReference>
<dbReference type="GO" id="GO:0022857">
    <property type="term" value="F:transmembrane transporter activity"/>
    <property type="evidence" value="ECO:0007669"/>
    <property type="project" value="InterPro"/>
</dbReference>
<evidence type="ECO:0000256" key="4">
    <source>
        <dbReference type="ARBA" id="ARBA00022475"/>
    </source>
</evidence>
<feature type="transmembrane region" description="Helical" evidence="9">
    <location>
        <begin position="313"/>
        <end position="331"/>
    </location>
</feature>
<feature type="transmembrane region" description="Helical" evidence="9">
    <location>
        <begin position="338"/>
        <end position="357"/>
    </location>
</feature>
<feature type="transmembrane region" description="Helical" evidence="9">
    <location>
        <begin position="15"/>
        <end position="40"/>
    </location>
</feature>
<protein>
    <submittedName>
        <fullName evidence="11">DHA2 family efflux MFS transporter permease subunit</fullName>
    </submittedName>
</protein>
<gene>
    <name evidence="11" type="ORF">GB882_17775</name>
</gene>
<dbReference type="RefSeq" id="WP_152233334.1">
    <property type="nucleotide sequence ID" value="NZ_BAAAOT010000042.1"/>
</dbReference>
<feature type="transmembrane region" description="Helical" evidence="9">
    <location>
        <begin position="141"/>
        <end position="159"/>
    </location>
</feature>
<feature type="transmembrane region" description="Helical" evidence="9">
    <location>
        <begin position="203"/>
        <end position="222"/>
    </location>
</feature>
<evidence type="ECO:0000256" key="5">
    <source>
        <dbReference type="ARBA" id="ARBA00022692"/>
    </source>
</evidence>
<feature type="domain" description="Major facilitator superfamily (MFS) profile" evidence="10">
    <location>
        <begin position="18"/>
        <end position="501"/>
    </location>
</feature>
<dbReference type="Proteomes" id="UP000429644">
    <property type="component" value="Unassembled WGS sequence"/>
</dbReference>
<keyword evidence="6 9" id="KW-1133">Transmembrane helix</keyword>
<evidence type="ECO:0000256" key="6">
    <source>
        <dbReference type="ARBA" id="ARBA00022989"/>
    </source>
</evidence>
<evidence type="ECO:0000313" key="11">
    <source>
        <dbReference type="EMBL" id="MPV90525.1"/>
    </source>
</evidence>
<feature type="transmembrane region" description="Helical" evidence="9">
    <location>
        <begin position="83"/>
        <end position="102"/>
    </location>
</feature>
<name>A0A7J9V0W2_9MICO</name>
<evidence type="ECO:0000256" key="8">
    <source>
        <dbReference type="SAM" id="MobiDB-lite"/>
    </source>
</evidence>
<organism evidence="11 12">
    <name type="scientific">Georgenia ruanii</name>
    <dbReference type="NCBI Taxonomy" id="348442"/>
    <lineage>
        <taxon>Bacteria</taxon>
        <taxon>Bacillati</taxon>
        <taxon>Actinomycetota</taxon>
        <taxon>Actinomycetes</taxon>
        <taxon>Micrococcales</taxon>
        <taxon>Bogoriellaceae</taxon>
        <taxon>Georgenia</taxon>
    </lineage>
</organism>
<feature type="region of interest" description="Disordered" evidence="8">
    <location>
        <begin position="506"/>
        <end position="526"/>
    </location>
</feature>
<keyword evidence="4" id="KW-1003">Cell membrane</keyword>
<dbReference type="FunFam" id="1.20.1720.10:FF:000004">
    <property type="entry name" value="EmrB/QacA family drug resistance transporter"/>
    <property type="match status" value="1"/>
</dbReference>
<feature type="transmembrane region" description="Helical" evidence="9">
    <location>
        <begin position="171"/>
        <end position="191"/>
    </location>
</feature>
<dbReference type="Gene3D" id="1.20.1720.10">
    <property type="entry name" value="Multidrug resistance protein D"/>
    <property type="match status" value="1"/>
</dbReference>
<dbReference type="PANTHER" id="PTHR23501">
    <property type="entry name" value="MAJOR FACILITATOR SUPERFAMILY"/>
    <property type="match status" value="1"/>
</dbReference>
<sequence>MPSNAIAHAASKRQFVWTFVGIMLAMLLAALDQTIVATALPTIVGELNGLEHLSWVVTAYMLAATIGLPIYGKIGDLFGRKPIFIFAIVVFLLGSILSGLAQNMAELIAFRALQGIGGGGLMIGAQAIIADIVPPRERGKYMGLMGGVFGLASIAGPLIGGYLTDTVGWRWVFYINVPLGVVALATVIFALHLHKPVGVKPRLDYLGTFWLAVSSAAIVLLSSWGGNEYEWGSLQIRGLGVLALLAAVLFVLTERRAAEPIIPLALFRERNFVLPAAVGVAIGVTMFAVIAYLPTYLQMVEGVNATESGLMMIPMVAGMLTSTIVTGRLISATGKYKIYPILGLIVSGVGLTLLSQIDADSPYWFLAVGMLVVGLGVGAAMQNLTLIVQNSVPHRVLGVATSAQNYFRQIGASLGIAVVGSIFVNRLTDAFAVAPAPGGAPQIDGGQISSLTPELLASLPEPAQRFIADAFATALPPVFLLGLPLLLVGLVLAVFIEARPLETTVGHPQETTVGHPQETTVGRPHE</sequence>
<evidence type="ECO:0000313" key="12">
    <source>
        <dbReference type="Proteomes" id="UP000429644"/>
    </source>
</evidence>
<evidence type="ECO:0000256" key="7">
    <source>
        <dbReference type="ARBA" id="ARBA00023136"/>
    </source>
</evidence>
<keyword evidence="7 9" id="KW-0472">Membrane</keyword>
<dbReference type="OrthoDB" id="7375466at2"/>
<dbReference type="InterPro" id="IPR020846">
    <property type="entry name" value="MFS_dom"/>
</dbReference>
<accession>A0A7J9V0W2</accession>
<feature type="compositionally biased region" description="Polar residues" evidence="8">
    <location>
        <begin position="509"/>
        <end position="520"/>
    </location>
</feature>
<evidence type="ECO:0000256" key="1">
    <source>
        <dbReference type="ARBA" id="ARBA00004651"/>
    </source>
</evidence>
<reference evidence="11 12" key="1">
    <citation type="submission" date="2019-10" db="EMBL/GenBank/DDBJ databases">
        <title>Georgenia wutianyii sp. nov. and Georgenia yuyongxinii sp. nov. isolated from plateau pika (Ochotona curzoniae) in the Qinghai-Tibet plateau of China.</title>
        <authorList>
            <person name="Tian Z."/>
        </authorList>
    </citation>
    <scope>NUCLEOTIDE SEQUENCE [LARGE SCALE GENOMIC DNA]</scope>
    <source>
        <strain evidence="11 12">JCM 15130</strain>
    </source>
</reference>
<evidence type="ECO:0000259" key="10">
    <source>
        <dbReference type="PROSITE" id="PS50850"/>
    </source>
</evidence>
<dbReference type="AlphaFoldDB" id="A0A7J9V0W2"/>
<dbReference type="InterPro" id="IPR036259">
    <property type="entry name" value="MFS_trans_sf"/>
</dbReference>
<dbReference type="InterPro" id="IPR004638">
    <property type="entry name" value="EmrB-like"/>
</dbReference>
<dbReference type="CDD" id="cd17502">
    <property type="entry name" value="MFS_Azr1_MDR_like"/>
    <property type="match status" value="1"/>
</dbReference>
<dbReference type="PROSITE" id="PS50850">
    <property type="entry name" value="MFS"/>
    <property type="match status" value="1"/>
</dbReference>
<dbReference type="Gene3D" id="1.20.1250.20">
    <property type="entry name" value="MFS general substrate transporter like domains"/>
    <property type="match status" value="1"/>
</dbReference>
<dbReference type="GO" id="GO:0005886">
    <property type="term" value="C:plasma membrane"/>
    <property type="evidence" value="ECO:0007669"/>
    <property type="project" value="UniProtKB-SubCell"/>
</dbReference>
<proteinExistence type="inferred from homology"/>
<comment type="subcellular location">
    <subcellularLocation>
        <location evidence="1">Cell membrane</location>
        <topology evidence="1">Multi-pass membrane protein</topology>
    </subcellularLocation>
</comment>
<dbReference type="EMBL" id="WHPD01003816">
    <property type="protein sequence ID" value="MPV90525.1"/>
    <property type="molecule type" value="Genomic_DNA"/>
</dbReference>
<comment type="similarity">
    <text evidence="2">Belongs to the major facilitator superfamily. TCR/Tet family.</text>
</comment>
<keyword evidence="5 9" id="KW-0812">Transmembrane</keyword>
<feature type="transmembrane region" description="Helical" evidence="9">
    <location>
        <begin position="478"/>
        <end position="496"/>
    </location>
</feature>
<evidence type="ECO:0000256" key="9">
    <source>
        <dbReference type="SAM" id="Phobius"/>
    </source>
</evidence>
<feature type="transmembrane region" description="Helical" evidence="9">
    <location>
        <begin position="406"/>
        <end position="424"/>
    </location>
</feature>
<dbReference type="PANTHER" id="PTHR23501:SF197">
    <property type="entry name" value="COMD"/>
    <property type="match status" value="1"/>
</dbReference>
<feature type="transmembrane region" description="Helical" evidence="9">
    <location>
        <begin position="234"/>
        <end position="252"/>
    </location>
</feature>
<feature type="transmembrane region" description="Helical" evidence="9">
    <location>
        <begin position="52"/>
        <end position="71"/>
    </location>
</feature>
<comment type="caution">
    <text evidence="11">The sequence shown here is derived from an EMBL/GenBank/DDBJ whole genome shotgun (WGS) entry which is preliminary data.</text>
</comment>
<dbReference type="InterPro" id="IPR011701">
    <property type="entry name" value="MFS"/>
</dbReference>
<evidence type="ECO:0000256" key="3">
    <source>
        <dbReference type="ARBA" id="ARBA00022448"/>
    </source>
</evidence>
<evidence type="ECO:0000256" key="2">
    <source>
        <dbReference type="ARBA" id="ARBA00007520"/>
    </source>
</evidence>
<keyword evidence="12" id="KW-1185">Reference proteome</keyword>
<dbReference type="Pfam" id="PF07690">
    <property type="entry name" value="MFS_1"/>
    <property type="match status" value="1"/>
</dbReference>
<feature type="transmembrane region" description="Helical" evidence="9">
    <location>
        <begin position="363"/>
        <end position="386"/>
    </location>
</feature>
<feature type="transmembrane region" description="Helical" evidence="9">
    <location>
        <begin position="272"/>
        <end position="293"/>
    </location>
</feature>
<feature type="transmembrane region" description="Helical" evidence="9">
    <location>
        <begin position="108"/>
        <end position="129"/>
    </location>
</feature>
<dbReference type="NCBIfam" id="TIGR00711">
    <property type="entry name" value="efflux_EmrB"/>
    <property type="match status" value="1"/>
</dbReference>
<keyword evidence="3" id="KW-0813">Transport</keyword>